<dbReference type="PANTHER" id="PTHR22916">
    <property type="entry name" value="GLYCOSYLTRANSFERASE"/>
    <property type="match status" value="1"/>
</dbReference>
<protein>
    <submittedName>
        <fullName evidence="2">Glycosyltransferase involved in cell wall biosynthesis</fullName>
    </submittedName>
</protein>
<dbReference type="Proteomes" id="UP000643525">
    <property type="component" value="Unassembled WGS sequence"/>
</dbReference>
<dbReference type="InterPro" id="IPR001173">
    <property type="entry name" value="Glyco_trans_2-like"/>
</dbReference>
<sequence>MTAPNPLVSLIVPVHNSRPHIPGLIARLTPQLRDRNEVILVDDGSTDGGSELLEAFAAEHPRVTLIRFDSVHGVARARNAALRAAHGEYVWFADDDDSWSPDILDVFLEAAARSHADIVVCRAELRHPGDDSGAIIDGADQEQVTSQQHAWELILEGAVQGYLWNKLFRRSVLGLDPFADITSQSDFTGVVRAVANSSCVHLIPETLYFHLVREGSITRRRTPDLANLQRAHDIAVDLLSSVEGMELDASVSWFRAWFLILPYGHTPTRVRARWSVRRDGVRRARQTVKHVDMAELRSRSRRTYNRVWLVTRLGTFYLVALHAAQVFRRLSRKVGRRSESQSSVL</sequence>
<reference evidence="2 3" key="1">
    <citation type="submission" date="2020-10" db="EMBL/GenBank/DDBJ databases">
        <title>Sequencing the genomes of 1000 actinobacteria strains.</title>
        <authorList>
            <person name="Klenk H.-P."/>
        </authorList>
    </citation>
    <scope>NUCLEOTIDE SEQUENCE [LARGE SCALE GENOMIC DNA]</scope>
    <source>
        <strain evidence="2 3">DSM 15666</strain>
    </source>
</reference>
<accession>A0ABR9JDY3</accession>
<keyword evidence="3" id="KW-1185">Reference proteome</keyword>
<dbReference type="RefSeq" id="WP_192595196.1">
    <property type="nucleotide sequence ID" value="NZ_BAAALJ010000020.1"/>
</dbReference>
<dbReference type="Pfam" id="PF00535">
    <property type="entry name" value="Glycos_transf_2"/>
    <property type="match status" value="1"/>
</dbReference>
<organism evidence="2 3">
    <name type="scientific">Nesterenkonia lutea</name>
    <dbReference type="NCBI Taxonomy" id="272919"/>
    <lineage>
        <taxon>Bacteria</taxon>
        <taxon>Bacillati</taxon>
        <taxon>Actinomycetota</taxon>
        <taxon>Actinomycetes</taxon>
        <taxon>Micrococcales</taxon>
        <taxon>Micrococcaceae</taxon>
        <taxon>Nesterenkonia</taxon>
    </lineage>
</organism>
<dbReference type="Gene3D" id="3.90.550.10">
    <property type="entry name" value="Spore Coat Polysaccharide Biosynthesis Protein SpsA, Chain A"/>
    <property type="match status" value="1"/>
</dbReference>
<dbReference type="CDD" id="cd00761">
    <property type="entry name" value="Glyco_tranf_GTA_type"/>
    <property type="match status" value="1"/>
</dbReference>
<proteinExistence type="predicted"/>
<gene>
    <name evidence="2" type="ORF">H4W27_001256</name>
</gene>
<evidence type="ECO:0000259" key="1">
    <source>
        <dbReference type="Pfam" id="PF00535"/>
    </source>
</evidence>
<evidence type="ECO:0000313" key="2">
    <source>
        <dbReference type="EMBL" id="MBE1524138.1"/>
    </source>
</evidence>
<name>A0ABR9JDY3_9MICC</name>
<dbReference type="InterPro" id="IPR029044">
    <property type="entry name" value="Nucleotide-diphossugar_trans"/>
</dbReference>
<dbReference type="EMBL" id="JADBED010000001">
    <property type="protein sequence ID" value="MBE1524138.1"/>
    <property type="molecule type" value="Genomic_DNA"/>
</dbReference>
<evidence type="ECO:0000313" key="3">
    <source>
        <dbReference type="Proteomes" id="UP000643525"/>
    </source>
</evidence>
<feature type="domain" description="Glycosyltransferase 2-like" evidence="1">
    <location>
        <begin position="9"/>
        <end position="126"/>
    </location>
</feature>
<comment type="caution">
    <text evidence="2">The sequence shown here is derived from an EMBL/GenBank/DDBJ whole genome shotgun (WGS) entry which is preliminary data.</text>
</comment>
<dbReference type="SUPFAM" id="SSF53448">
    <property type="entry name" value="Nucleotide-diphospho-sugar transferases"/>
    <property type="match status" value="1"/>
</dbReference>
<dbReference type="PANTHER" id="PTHR22916:SF3">
    <property type="entry name" value="UDP-GLCNAC:BETAGAL BETA-1,3-N-ACETYLGLUCOSAMINYLTRANSFERASE-LIKE PROTEIN 1"/>
    <property type="match status" value="1"/>
</dbReference>